<dbReference type="InterPro" id="IPR036388">
    <property type="entry name" value="WH-like_DNA-bd_sf"/>
</dbReference>
<dbReference type="PANTHER" id="PTHR30118:SF15">
    <property type="entry name" value="TRANSCRIPTIONAL REGULATORY PROTEIN"/>
    <property type="match status" value="1"/>
</dbReference>
<name>A0A516SFV1_9NEIS</name>
<dbReference type="CDD" id="cd08464">
    <property type="entry name" value="PBP2_DntR_like_2"/>
    <property type="match status" value="1"/>
</dbReference>
<evidence type="ECO:0000259" key="5">
    <source>
        <dbReference type="PROSITE" id="PS50931"/>
    </source>
</evidence>
<gene>
    <name evidence="6" type="ORF">FNU76_11990</name>
</gene>
<dbReference type="InterPro" id="IPR005119">
    <property type="entry name" value="LysR_subst-bd"/>
</dbReference>
<dbReference type="Pfam" id="PF00126">
    <property type="entry name" value="HTH_1"/>
    <property type="match status" value="1"/>
</dbReference>
<dbReference type="InterPro" id="IPR000847">
    <property type="entry name" value="LysR_HTH_N"/>
</dbReference>
<dbReference type="EMBL" id="CP041730">
    <property type="protein sequence ID" value="QDQ27022.1"/>
    <property type="molecule type" value="Genomic_DNA"/>
</dbReference>
<dbReference type="GO" id="GO:0003677">
    <property type="term" value="F:DNA binding"/>
    <property type="evidence" value="ECO:0007669"/>
    <property type="project" value="UniProtKB-KW"/>
</dbReference>
<dbReference type="PROSITE" id="PS50931">
    <property type="entry name" value="HTH_LYSR"/>
    <property type="match status" value="1"/>
</dbReference>
<dbReference type="Proteomes" id="UP000317550">
    <property type="component" value="Chromosome"/>
</dbReference>
<evidence type="ECO:0000256" key="3">
    <source>
        <dbReference type="ARBA" id="ARBA00023125"/>
    </source>
</evidence>
<dbReference type="SUPFAM" id="SSF46785">
    <property type="entry name" value="Winged helix' DNA-binding domain"/>
    <property type="match status" value="1"/>
</dbReference>
<keyword evidence="7" id="KW-1185">Reference proteome</keyword>
<dbReference type="KEGG" id="cari:FNU76_11990"/>
<evidence type="ECO:0000313" key="6">
    <source>
        <dbReference type="EMBL" id="QDQ27022.1"/>
    </source>
</evidence>
<dbReference type="GO" id="GO:0003700">
    <property type="term" value="F:DNA-binding transcription factor activity"/>
    <property type="evidence" value="ECO:0007669"/>
    <property type="project" value="InterPro"/>
</dbReference>
<dbReference type="InterPro" id="IPR036390">
    <property type="entry name" value="WH_DNA-bd_sf"/>
</dbReference>
<organism evidence="6 7">
    <name type="scientific">Chitinimonas arctica</name>
    <dbReference type="NCBI Taxonomy" id="2594795"/>
    <lineage>
        <taxon>Bacteria</taxon>
        <taxon>Pseudomonadati</taxon>
        <taxon>Pseudomonadota</taxon>
        <taxon>Betaproteobacteria</taxon>
        <taxon>Neisseriales</taxon>
        <taxon>Chitinibacteraceae</taxon>
        <taxon>Chitinimonas</taxon>
    </lineage>
</organism>
<feature type="domain" description="HTH lysR-type" evidence="5">
    <location>
        <begin position="26"/>
        <end position="83"/>
    </location>
</feature>
<reference evidence="7" key="1">
    <citation type="submission" date="2019-07" db="EMBL/GenBank/DDBJ databases">
        <title>Chitinimonas sp. nov., isolated from Ny-Alesund, arctica soil.</title>
        <authorList>
            <person name="Xu Q."/>
            <person name="Peng F."/>
        </authorList>
    </citation>
    <scope>NUCLEOTIDE SEQUENCE [LARGE SCALE GENOMIC DNA]</scope>
    <source>
        <strain evidence="7">R3-44</strain>
    </source>
</reference>
<keyword evidence="2" id="KW-0805">Transcription regulation</keyword>
<dbReference type="PANTHER" id="PTHR30118">
    <property type="entry name" value="HTH-TYPE TRANSCRIPTIONAL REGULATOR LEUO-RELATED"/>
    <property type="match status" value="1"/>
</dbReference>
<dbReference type="Pfam" id="PF03466">
    <property type="entry name" value="LysR_substrate"/>
    <property type="match status" value="1"/>
</dbReference>
<dbReference type="AlphaFoldDB" id="A0A516SFV1"/>
<evidence type="ECO:0000256" key="2">
    <source>
        <dbReference type="ARBA" id="ARBA00023015"/>
    </source>
</evidence>
<dbReference type="SUPFAM" id="SSF53850">
    <property type="entry name" value="Periplasmic binding protein-like II"/>
    <property type="match status" value="1"/>
</dbReference>
<comment type="similarity">
    <text evidence="1">Belongs to the LysR transcriptional regulatory family.</text>
</comment>
<keyword evidence="3" id="KW-0238">DNA-binding</keyword>
<dbReference type="OrthoDB" id="8717159at2"/>
<evidence type="ECO:0000256" key="1">
    <source>
        <dbReference type="ARBA" id="ARBA00009437"/>
    </source>
</evidence>
<dbReference type="InterPro" id="IPR050389">
    <property type="entry name" value="LysR-type_TF"/>
</dbReference>
<dbReference type="Gene3D" id="1.10.10.10">
    <property type="entry name" value="Winged helix-like DNA-binding domain superfamily/Winged helix DNA-binding domain"/>
    <property type="match status" value="1"/>
</dbReference>
<proteinExistence type="inferred from homology"/>
<keyword evidence="4" id="KW-0804">Transcription</keyword>
<sequence>MIQSTPTLFKSIEKMTTIKEIDFRRVDLNLLVTLLVLLRERSVSRAADKLYLGQPAVSAALARLRTLFDDPLLVRSAQGMVPTVKARELEAALEPVLASLQSVLFEPTVFEPSEAERTFVLGMPDWVEIWLMPLLFTRLQQLAPGLRIAVKTADPFQFQAMLDRDEIALAIQPSRSTFDSGTPLRYAQPLRKMGFACTYDPQRIALAPPLTLDQFLAFPHLLVSYRAANEGVVDGALAEQGLARRVAYTTPHFGVLPNLLRQLPALACVPEVLAAHWRQYFGLATSPIPLTLPSFTVGLIWHATRDRDPALCWLRAQIEAIAAQAI</sequence>
<evidence type="ECO:0000313" key="7">
    <source>
        <dbReference type="Proteomes" id="UP000317550"/>
    </source>
</evidence>
<dbReference type="PRINTS" id="PR00039">
    <property type="entry name" value="HTHLYSR"/>
</dbReference>
<evidence type="ECO:0000256" key="4">
    <source>
        <dbReference type="ARBA" id="ARBA00023163"/>
    </source>
</evidence>
<dbReference type="Gene3D" id="3.40.190.10">
    <property type="entry name" value="Periplasmic binding protein-like II"/>
    <property type="match status" value="2"/>
</dbReference>
<accession>A0A516SFV1</accession>
<protein>
    <submittedName>
        <fullName evidence="6">LysR family transcriptional regulator</fullName>
    </submittedName>
</protein>